<protein>
    <recommendedName>
        <fullName evidence="3">TIGR02677 family protein</fullName>
    </recommendedName>
</protein>
<evidence type="ECO:0000313" key="1">
    <source>
        <dbReference type="EMBL" id="KGH45525.1"/>
    </source>
</evidence>
<dbReference type="Pfam" id="PF09660">
    <property type="entry name" value="DUF2397"/>
    <property type="match status" value="1"/>
</dbReference>
<reference evidence="1 2" key="1">
    <citation type="submission" date="2014-07" db="EMBL/GenBank/DDBJ databases">
        <title>Biosystematic studies on Modestobacter strains isolated from extreme hyper-arid desert soil and from historic building.</title>
        <authorList>
            <person name="Bukarasam K."/>
            <person name="Bull A."/>
            <person name="Girard G."/>
            <person name="van Wezel G."/>
            <person name="Goodfellow M."/>
        </authorList>
    </citation>
    <scope>NUCLEOTIDE SEQUENCE [LARGE SCALE GENOMIC DNA]</scope>
    <source>
        <strain evidence="1 2">KNN45-2b</strain>
    </source>
</reference>
<dbReference type="RefSeq" id="WP_052091363.1">
    <property type="nucleotide sequence ID" value="NZ_JPMX01000076.1"/>
</dbReference>
<dbReference type="STRING" id="1522368.IN07_16705"/>
<name>A0A098Y506_9ACTN</name>
<dbReference type="Proteomes" id="UP000029713">
    <property type="component" value="Unassembled WGS sequence"/>
</dbReference>
<evidence type="ECO:0000313" key="2">
    <source>
        <dbReference type="Proteomes" id="UP000029713"/>
    </source>
</evidence>
<sequence>MAEEPAAGGAELDARRLDLYRYVGGAEHTGDYLAIMRLFSSGLLIDLSAAEIADRLAEHTGTTGARLDVDTVEDRCDSLVRWGNLVRSVRDARVRTIADWQRARTRYQISKLGGRVHRQVEELLATSEGAREVARELLAGTADRLALIRDLATADPADTERLAAEVTTLFGNQRVFLDSLADFYAYLATVLSRYDLAGDEYATFKGVLLDYVDLLGSDVGRHAPLVVDRLAELQPHVPAVVARLATLPGLGGGNRIERLPGRTEQDWTEFGAWFADGGGRSGPDRLRAAAEQALGQLLTNAKRMVSSAGTGLSRRDDLLRLAAVFDSAADDDTAHRVWAATFGAAPARHLALGPVDDDGRIPPTTSWWDAPPVDVPVSVREQGDRAARGRSARVPDPGLDRVRLLAEAEAEAAALRAAAAELSAAGRLHGARLSPAARDLLLDQLAAVIAIDQLLEAPVRRSDADLGVTLLVEPGPDTVVESSDGRTTVHGLALSVLAGEQP</sequence>
<proteinExistence type="predicted"/>
<organism evidence="1 2">
    <name type="scientific">Modestobacter caceresii</name>
    <dbReference type="NCBI Taxonomy" id="1522368"/>
    <lineage>
        <taxon>Bacteria</taxon>
        <taxon>Bacillati</taxon>
        <taxon>Actinomycetota</taxon>
        <taxon>Actinomycetes</taxon>
        <taxon>Geodermatophilales</taxon>
        <taxon>Geodermatophilaceae</taxon>
        <taxon>Modestobacter</taxon>
    </lineage>
</organism>
<evidence type="ECO:0008006" key="3">
    <source>
        <dbReference type="Google" id="ProtNLM"/>
    </source>
</evidence>
<accession>A0A098Y506</accession>
<gene>
    <name evidence="1" type="ORF">IN07_16705</name>
</gene>
<dbReference type="EMBL" id="JPMX01000076">
    <property type="protein sequence ID" value="KGH45525.1"/>
    <property type="molecule type" value="Genomic_DNA"/>
</dbReference>
<keyword evidence="2" id="KW-1185">Reference proteome</keyword>
<dbReference type="InterPro" id="IPR013493">
    <property type="entry name" value="CHP02677"/>
</dbReference>
<comment type="caution">
    <text evidence="1">The sequence shown here is derived from an EMBL/GenBank/DDBJ whole genome shotgun (WGS) entry which is preliminary data.</text>
</comment>
<dbReference type="AlphaFoldDB" id="A0A098Y506"/>